<dbReference type="EMBL" id="CAJOBG010023994">
    <property type="protein sequence ID" value="CAF4334645.1"/>
    <property type="molecule type" value="Genomic_DNA"/>
</dbReference>
<evidence type="ECO:0000313" key="3">
    <source>
        <dbReference type="Proteomes" id="UP000663866"/>
    </source>
</evidence>
<proteinExistence type="predicted"/>
<dbReference type="AlphaFoldDB" id="A0A820K4S7"/>
<evidence type="ECO:0000313" key="2">
    <source>
        <dbReference type="EMBL" id="CAF4334645.1"/>
    </source>
</evidence>
<protein>
    <submittedName>
        <fullName evidence="2">Uncharacterized protein</fullName>
    </submittedName>
</protein>
<organism evidence="2 3">
    <name type="scientific">Rotaria magnacalcarata</name>
    <dbReference type="NCBI Taxonomy" id="392030"/>
    <lineage>
        <taxon>Eukaryota</taxon>
        <taxon>Metazoa</taxon>
        <taxon>Spiralia</taxon>
        <taxon>Gnathifera</taxon>
        <taxon>Rotifera</taxon>
        <taxon>Eurotatoria</taxon>
        <taxon>Bdelloidea</taxon>
        <taxon>Philodinida</taxon>
        <taxon>Philodinidae</taxon>
        <taxon>Rotaria</taxon>
    </lineage>
</organism>
<evidence type="ECO:0000256" key="1">
    <source>
        <dbReference type="SAM" id="MobiDB-lite"/>
    </source>
</evidence>
<accession>A0A820K4S7</accession>
<comment type="caution">
    <text evidence="2">The sequence shown here is derived from an EMBL/GenBank/DDBJ whole genome shotgun (WGS) entry which is preliminary data.</text>
</comment>
<gene>
    <name evidence="2" type="ORF">OVN521_LOCUS32418</name>
</gene>
<keyword evidence="3" id="KW-1185">Reference proteome</keyword>
<dbReference type="Proteomes" id="UP000663866">
    <property type="component" value="Unassembled WGS sequence"/>
</dbReference>
<reference evidence="2" key="1">
    <citation type="submission" date="2021-02" db="EMBL/GenBank/DDBJ databases">
        <authorList>
            <person name="Nowell W R."/>
        </authorList>
    </citation>
    <scope>NUCLEOTIDE SEQUENCE</scope>
</reference>
<name>A0A820K4S7_9BILA</name>
<sequence length="33" mass="3720">MTDTKSFPTKTYLQSSTKKVRLQPNNNKSSSTT</sequence>
<feature type="non-terminal residue" evidence="2">
    <location>
        <position position="33"/>
    </location>
</feature>
<feature type="region of interest" description="Disordered" evidence="1">
    <location>
        <begin position="1"/>
        <end position="33"/>
    </location>
</feature>